<comment type="caution">
    <text evidence="4">The sequence shown here is derived from an EMBL/GenBank/DDBJ whole genome shotgun (WGS) entry which is preliminary data.</text>
</comment>
<dbReference type="InterPro" id="IPR023213">
    <property type="entry name" value="CAT-like_dom_sf"/>
</dbReference>
<dbReference type="InterPro" id="IPR000873">
    <property type="entry name" value="AMP-dep_synth/lig_dom"/>
</dbReference>
<evidence type="ECO:0000313" key="5">
    <source>
        <dbReference type="Proteomes" id="UP001576784"/>
    </source>
</evidence>
<evidence type="ECO:0000259" key="1">
    <source>
        <dbReference type="Pfam" id="PF00501"/>
    </source>
</evidence>
<accession>A0ABV4XWP3</accession>
<feature type="non-terminal residue" evidence="4">
    <location>
        <position position="721"/>
    </location>
</feature>
<dbReference type="Gene3D" id="3.30.559.10">
    <property type="entry name" value="Chloramphenicol acetyltransferase-like domain"/>
    <property type="match status" value="1"/>
</dbReference>
<dbReference type="Gene3D" id="1.10.10.1830">
    <property type="entry name" value="Non-ribosomal peptide synthase, adenylation domain"/>
    <property type="match status" value="1"/>
</dbReference>
<reference evidence="4 5" key="1">
    <citation type="submission" date="2024-09" db="EMBL/GenBank/DDBJ databases">
        <title>Floridaenema gen nov. (Aerosakkonemataceae, Aerosakkonematales ord. nov., Cyanobacteria) from benthic tropical and subtropical fresh waters, with the description of four new species.</title>
        <authorList>
            <person name="Moretto J.A."/>
            <person name="Berthold D.E."/>
            <person name="Lefler F.W."/>
            <person name="Huang I.-S."/>
            <person name="Laughinghouse H. IV."/>
        </authorList>
    </citation>
    <scope>NUCLEOTIDE SEQUENCE [LARGE SCALE GENOMIC DNA]</scope>
    <source>
        <strain evidence="4 5">BLCC-F50</strain>
    </source>
</reference>
<dbReference type="PANTHER" id="PTHR45527">
    <property type="entry name" value="NONRIBOSOMAL PEPTIDE SYNTHETASE"/>
    <property type="match status" value="1"/>
</dbReference>
<protein>
    <submittedName>
        <fullName evidence="4">Condensation domain-containing protein</fullName>
    </submittedName>
</protein>
<dbReference type="Pfam" id="PF00501">
    <property type="entry name" value="AMP-binding"/>
    <property type="match status" value="1"/>
</dbReference>
<feature type="domain" description="AMP-dependent synthetase/ligase" evidence="1">
    <location>
        <begin position="540"/>
        <end position="710"/>
    </location>
</feature>
<dbReference type="InterPro" id="IPR020845">
    <property type="entry name" value="AMP-binding_CS"/>
</dbReference>
<name>A0ABV4XWP3_9CYAN</name>
<organism evidence="4 5">
    <name type="scientific">Floridaenema flaviceps BLCC-F50</name>
    <dbReference type="NCBI Taxonomy" id="3153642"/>
    <lineage>
        <taxon>Bacteria</taxon>
        <taxon>Bacillati</taxon>
        <taxon>Cyanobacteriota</taxon>
        <taxon>Cyanophyceae</taxon>
        <taxon>Oscillatoriophycideae</taxon>
        <taxon>Aerosakkonematales</taxon>
        <taxon>Aerosakkonemataceae</taxon>
        <taxon>Floridanema</taxon>
        <taxon>Floridanema flaviceps</taxon>
    </lineage>
</organism>
<evidence type="ECO:0000259" key="2">
    <source>
        <dbReference type="Pfam" id="PF00668"/>
    </source>
</evidence>
<dbReference type="Pfam" id="PF18563">
    <property type="entry name" value="TubC_N"/>
    <property type="match status" value="1"/>
</dbReference>
<proteinExistence type="predicted"/>
<dbReference type="SUPFAM" id="SSF56801">
    <property type="entry name" value="Acetyl-CoA synthetase-like"/>
    <property type="match status" value="1"/>
</dbReference>
<dbReference type="Pfam" id="PF00668">
    <property type="entry name" value="Condensation"/>
    <property type="match status" value="1"/>
</dbReference>
<dbReference type="InterPro" id="IPR001242">
    <property type="entry name" value="Condensation_dom"/>
</dbReference>
<dbReference type="PANTHER" id="PTHR45527:SF14">
    <property type="entry name" value="PLIPASTATIN SYNTHASE SUBUNIT B"/>
    <property type="match status" value="1"/>
</dbReference>
<gene>
    <name evidence="4" type="ORF">ACE1CI_24855</name>
</gene>
<evidence type="ECO:0000259" key="3">
    <source>
        <dbReference type="Pfam" id="PF18563"/>
    </source>
</evidence>
<dbReference type="PROSITE" id="PS00455">
    <property type="entry name" value="AMP_BINDING"/>
    <property type="match status" value="1"/>
</dbReference>
<dbReference type="EMBL" id="JBHFNR010000183">
    <property type="protein sequence ID" value="MFB2896155.1"/>
    <property type="molecule type" value="Genomic_DNA"/>
</dbReference>
<sequence length="721" mass="81611">MKVGEFLSYLNSLDIKIWLEEEKLRYQAPKGAMTAEIKQEIGTRKPEILAFLKAAKAPSISTESTIIPVSREQELSLSFAQQRLWFLHQLSPDSQSYNMLEALRLEGSLNVTALEQSLSELINRHEILRTNFPTVEGKPVQLIAPPTVLSLPIHDLQGLSTEEQTAHIQQIVKSIASKPFDLAVEPLIQFTLLQLSQEEYVFLLKMHHIIYDGWSLSIFFRELSQLYEAFTQGLPSLLPKLSIQYADFAVWQRQWLTGEVLERQLNYWQEQLAGAPLVLELPSDRTRPPVQSFQGGVQTFQLDSELSQRLKQLSQESEATLFMTLLAAFFILISRYSGQLDLVVGTPIANRNNKNIEALIGFFANTLALRGNLSGNPTFQDFLAQVRQTTLSAYAHQDLPFEMLVETLQPERDLSRNPLVQVMFSLQNTPQSESSLSGLKIQNLPLSTDVKARFDLEVNFWETPDGLQGVWSYSIDLFDAPTISPMGQHFETLLKSIVANPKARISELSLLNQTELYQILVEWNNTQTDYPKDKCIHQLFEEQVKRTPDAVAVVFENEQLTYCELNCRANQLAHHLCSLGVKADMLVGLCVERSLEMVVGLLGILKAGGAYLPLDPEYPQKRLQFMLQDAQVSVLLTQERLINKLPEHQAKLICLDTNWQEIANQSESNPITNIQATNLAYVIYTSGSTGQPKGVKVIHRSINRLLFGVDYVHLDATQRFL</sequence>
<dbReference type="Gene3D" id="3.30.559.30">
    <property type="entry name" value="Nonribosomal peptide synthetase, condensation domain"/>
    <property type="match status" value="1"/>
</dbReference>
<dbReference type="Proteomes" id="UP001576784">
    <property type="component" value="Unassembled WGS sequence"/>
</dbReference>
<dbReference type="InterPro" id="IPR041464">
    <property type="entry name" value="TubC_N"/>
</dbReference>
<feature type="domain" description="TubC N-terminal docking" evidence="3">
    <location>
        <begin position="4"/>
        <end position="53"/>
    </location>
</feature>
<dbReference type="CDD" id="cd19531">
    <property type="entry name" value="LCL_NRPS-like"/>
    <property type="match status" value="1"/>
</dbReference>
<keyword evidence="5" id="KW-1185">Reference proteome</keyword>
<feature type="domain" description="Condensation" evidence="2">
    <location>
        <begin position="72"/>
        <end position="519"/>
    </location>
</feature>
<dbReference type="RefSeq" id="WP_413265785.1">
    <property type="nucleotide sequence ID" value="NZ_JBHFNR010000183.1"/>
</dbReference>
<dbReference type="Gene3D" id="3.40.50.980">
    <property type="match status" value="2"/>
</dbReference>
<dbReference type="SUPFAM" id="SSF52777">
    <property type="entry name" value="CoA-dependent acyltransferases"/>
    <property type="match status" value="2"/>
</dbReference>
<dbReference type="InterPro" id="IPR044894">
    <property type="entry name" value="TubC_N_sf"/>
</dbReference>
<evidence type="ECO:0000313" key="4">
    <source>
        <dbReference type="EMBL" id="MFB2896155.1"/>
    </source>
</evidence>